<proteinExistence type="predicted"/>
<dbReference type="EMBL" id="JAUTXU010000135">
    <property type="protein sequence ID" value="KAK3704777.1"/>
    <property type="molecule type" value="Genomic_DNA"/>
</dbReference>
<accession>A0ACC3MVT2</accession>
<comment type="caution">
    <text evidence="1">The sequence shown here is derived from an EMBL/GenBank/DDBJ whole genome shotgun (WGS) entry which is preliminary data.</text>
</comment>
<evidence type="ECO:0000313" key="2">
    <source>
        <dbReference type="Proteomes" id="UP001281147"/>
    </source>
</evidence>
<gene>
    <name evidence="1" type="ORF">LTR37_013608</name>
</gene>
<sequence>MALPAAMSKTTANHNSLEQDRAQREQDNGNSPLLRLPPELRNRMYEEILPAQNICKTIHRHGLLQACRFVRRETLPMCYGKAICMFDVRTVSGHQAATARLRHMSTDAMATSRRVHIETIVTCTCKIFWCYWGVMAENDQSLAKLTAWIDRDAKDGRCKCTVDHPHCYFGARPLLCTAGRTQADASKLLHDMESNTGTELLQKRALTKLLEVLRPNSIELVDALRLATNL</sequence>
<dbReference type="Proteomes" id="UP001281147">
    <property type="component" value="Unassembled WGS sequence"/>
</dbReference>
<evidence type="ECO:0000313" key="1">
    <source>
        <dbReference type="EMBL" id="KAK3704777.1"/>
    </source>
</evidence>
<organism evidence="1 2">
    <name type="scientific">Vermiconidia calcicola</name>
    <dbReference type="NCBI Taxonomy" id="1690605"/>
    <lineage>
        <taxon>Eukaryota</taxon>
        <taxon>Fungi</taxon>
        <taxon>Dikarya</taxon>
        <taxon>Ascomycota</taxon>
        <taxon>Pezizomycotina</taxon>
        <taxon>Dothideomycetes</taxon>
        <taxon>Dothideomycetidae</taxon>
        <taxon>Mycosphaerellales</taxon>
        <taxon>Extremaceae</taxon>
        <taxon>Vermiconidia</taxon>
    </lineage>
</organism>
<protein>
    <submittedName>
        <fullName evidence="1">Uncharacterized protein</fullName>
    </submittedName>
</protein>
<reference evidence="1" key="1">
    <citation type="submission" date="2023-07" db="EMBL/GenBank/DDBJ databases">
        <title>Black Yeasts Isolated from many extreme environments.</title>
        <authorList>
            <person name="Coleine C."/>
            <person name="Stajich J.E."/>
            <person name="Selbmann L."/>
        </authorList>
    </citation>
    <scope>NUCLEOTIDE SEQUENCE</scope>
    <source>
        <strain evidence="1">CCFEE 5714</strain>
    </source>
</reference>
<keyword evidence="2" id="KW-1185">Reference proteome</keyword>
<name>A0ACC3MVT2_9PEZI</name>